<feature type="compositionally biased region" description="Low complexity" evidence="7">
    <location>
        <begin position="11"/>
        <end position="25"/>
    </location>
</feature>
<keyword evidence="6" id="KW-0786">Thiamine pyrophosphate</keyword>
<evidence type="ECO:0000256" key="5">
    <source>
        <dbReference type="ARBA" id="ARBA00023002"/>
    </source>
</evidence>
<evidence type="ECO:0000313" key="10">
    <source>
        <dbReference type="Proteomes" id="UP000642829"/>
    </source>
</evidence>
<dbReference type="SUPFAM" id="SSF53901">
    <property type="entry name" value="Thiolase-like"/>
    <property type="match status" value="1"/>
</dbReference>
<proteinExistence type="predicted"/>
<dbReference type="InterPro" id="IPR000089">
    <property type="entry name" value="Biotin_lipoyl"/>
</dbReference>
<evidence type="ECO:0000256" key="6">
    <source>
        <dbReference type="ARBA" id="ARBA00023052"/>
    </source>
</evidence>
<evidence type="ECO:0000256" key="3">
    <source>
        <dbReference type="ARBA" id="ARBA00012277"/>
    </source>
</evidence>
<dbReference type="GO" id="GO:0006633">
    <property type="term" value="P:fatty acid biosynthetic process"/>
    <property type="evidence" value="ECO:0007669"/>
    <property type="project" value="InterPro"/>
</dbReference>
<evidence type="ECO:0000256" key="7">
    <source>
        <dbReference type="SAM" id="MobiDB-lite"/>
    </source>
</evidence>
<dbReference type="InterPro" id="IPR033248">
    <property type="entry name" value="Transketolase_C"/>
</dbReference>
<dbReference type="GO" id="GO:0007584">
    <property type="term" value="P:response to nutrient"/>
    <property type="evidence" value="ECO:0007669"/>
    <property type="project" value="TreeGrafter"/>
</dbReference>
<dbReference type="Pfam" id="PF08545">
    <property type="entry name" value="ACP_syn_III"/>
    <property type="match status" value="1"/>
</dbReference>
<dbReference type="SUPFAM" id="SSF51230">
    <property type="entry name" value="Single hybrid motif"/>
    <property type="match status" value="1"/>
</dbReference>
<dbReference type="PANTHER" id="PTHR42980:SF1">
    <property type="entry name" value="2-OXOISOVALERATE DEHYDROGENASE SUBUNIT BETA, MITOCHONDRIAL"/>
    <property type="match status" value="1"/>
</dbReference>
<dbReference type="InterPro" id="IPR001017">
    <property type="entry name" value="DH_E1"/>
</dbReference>
<dbReference type="RefSeq" id="WP_189513289.1">
    <property type="nucleotide sequence ID" value="NZ_BMXG01000007.1"/>
</dbReference>
<keyword evidence="10" id="KW-1185">Reference proteome</keyword>
<dbReference type="Pfam" id="PF00676">
    <property type="entry name" value="E1_dh"/>
    <property type="match status" value="1"/>
</dbReference>
<dbReference type="InterPro" id="IPR016039">
    <property type="entry name" value="Thiolase-like"/>
</dbReference>
<evidence type="ECO:0000313" key="9">
    <source>
        <dbReference type="EMBL" id="GHB98879.1"/>
    </source>
</evidence>
<dbReference type="InterPro" id="IPR009014">
    <property type="entry name" value="Transketo_C/PFOR_II"/>
</dbReference>
<dbReference type="SUPFAM" id="SSF52518">
    <property type="entry name" value="Thiamin diphosphate-binding fold (THDP-binding)"/>
    <property type="match status" value="2"/>
</dbReference>
<dbReference type="Pfam" id="PF02779">
    <property type="entry name" value="Transket_pyr"/>
    <property type="match status" value="1"/>
</dbReference>
<gene>
    <name evidence="9" type="ORF">GCM10007047_13630</name>
</gene>
<sequence>MSLLPGNIHQTTGTSETEAESASSAESALGAKELYRTLVLAREIEAVERAIIARGEGHFHIAGAGHESSAALADFLTPADWLACHYRDRALMLARGLPPRAFFDALFGNDASTSQGRQMNVMHSSRALNMMSMPVSVGNNLLPAVGAASVIKDQPDAPLVYASVGDGGVQQGDFFEAVGEAVRSHLPVLFLVQNNGYALSTTTLGKTFFSLPNGEAEEFLGLPIHRFDGVDVLASRELFGKLTKHIRHTRGPAIALMRVERLGSHSNADDQTLYRTAEDLAENARFRDPIPHLREQLIDLGIADSDLLAIESEAKDHARAEAELARTAAMPKLCLESREPLHADYLQRDEYRGQVTTQAVTMRDAIRDSLLDALQRDSTVKLLGEDIEDPKGDVFGVCKGLSTQFPGRVVNSALAECSIMGLTIGQALAGARPVAFIQFADFLPLVQNLYHNELASMFWRTAGEWRCPVVLMVSCGGYRGGTGPFHTQTMEAMLAHSPGVDIVMPSTAADAAGLLNAALRSPRPTVFLYPKNLINDSTRVTSPDIAKHWVPVARSRTVREGSDVTLVGWGNTVPICEESATLLEDLGVSAEVIDLRSISPWDEAAVLASVRRTKRLIVTHEDNRFAGVGAEVASQIAEAAGEPVQIRRVTRPDAFAPFNLANQLAMLPSAEKIVTAAAEMIGLKISWQSDDDGDGEIETITAMGVGASDDTINLVEWLVQEGEAVTPDQVIAIFEAEKAAAELFSPCHAVVEKVIVAEGESVRIGEPLIELRRTESSAKSASQQIIKRRPILLESKQSPATELSVKPVANATIRLTAIAAAHGHEKVTNEQLLERFNFPDKDSAEIIKMTGIESRNWATSDQTMLGLASEAVEKLFAGIEDTIDQVDLVICATTTPDKGTPSLAMRVLHQLAPERECPGYDISAACSGYLYGLQAAHDFLQTRPKGRVLLITAEMLSRVIDPEDYNTAILFGDGATATLIKADASDSNGNEPGLRMESPVISGRGESGEYLRVPLMGSSEAIAMHGKQVFHDAVSRMATTLREACAKQNLELNDLDVIIPHQANQRILRALGKRMRLDHAKIWENIHLYGNTSSCSIPICLAENWDKLPDNGGKIALVAFGGGFTFGAALLHS</sequence>
<comment type="function">
    <text evidence="2">E1 component of the 2-oxoglutarate dehydrogenase (OGDH) complex which catalyzes the decarboxylation of 2-oxoglutarate, the first step in the conversion of 2-oxoglutarate to succinyl-CoA and CO(2).</text>
</comment>
<dbReference type="CDD" id="cd00830">
    <property type="entry name" value="KAS_III"/>
    <property type="match status" value="1"/>
</dbReference>
<dbReference type="EC" id="1.2.4.4" evidence="3"/>
<dbReference type="GO" id="GO:0004315">
    <property type="term" value="F:3-oxoacyl-[acyl-carrier-protein] synthase activity"/>
    <property type="evidence" value="ECO:0007669"/>
    <property type="project" value="InterPro"/>
</dbReference>
<keyword evidence="5" id="KW-0560">Oxidoreductase</keyword>
<feature type="domain" description="Lipoyl-binding" evidence="8">
    <location>
        <begin position="697"/>
        <end position="772"/>
    </location>
</feature>
<reference evidence="9" key="2">
    <citation type="submission" date="2020-09" db="EMBL/GenBank/DDBJ databases">
        <authorList>
            <person name="Sun Q."/>
            <person name="Kim S."/>
        </authorList>
    </citation>
    <scope>NUCLEOTIDE SEQUENCE</scope>
    <source>
        <strain evidence="9">KCTC 12870</strain>
    </source>
</reference>
<dbReference type="Pfam" id="PF00364">
    <property type="entry name" value="Biotin_lipoyl"/>
    <property type="match status" value="1"/>
</dbReference>
<dbReference type="InterPro" id="IPR011053">
    <property type="entry name" value="Single_hybrid_motif"/>
</dbReference>
<dbReference type="PROSITE" id="PS50968">
    <property type="entry name" value="BIOTINYL_LIPOYL"/>
    <property type="match status" value="1"/>
</dbReference>
<reference evidence="9" key="1">
    <citation type="journal article" date="2014" name="Int. J. Syst. Evol. Microbiol.">
        <title>Complete genome sequence of Corynebacterium casei LMG S-19264T (=DSM 44701T), isolated from a smear-ripened cheese.</title>
        <authorList>
            <consortium name="US DOE Joint Genome Institute (JGI-PGF)"/>
            <person name="Walter F."/>
            <person name="Albersmeier A."/>
            <person name="Kalinowski J."/>
            <person name="Ruckert C."/>
        </authorList>
    </citation>
    <scope>NUCLEOTIDE SEQUENCE</scope>
    <source>
        <strain evidence="9">KCTC 12870</strain>
    </source>
</reference>
<comment type="caution">
    <text evidence="9">The sequence shown here is derived from an EMBL/GenBank/DDBJ whole genome shotgun (WGS) entry which is preliminary data.</text>
</comment>
<dbReference type="InterPro" id="IPR013747">
    <property type="entry name" value="ACP_syn_III_C"/>
</dbReference>
<organism evidence="9 10">
    <name type="scientific">Cerasicoccus arenae</name>
    <dbReference type="NCBI Taxonomy" id="424488"/>
    <lineage>
        <taxon>Bacteria</taxon>
        <taxon>Pseudomonadati</taxon>
        <taxon>Verrucomicrobiota</taxon>
        <taxon>Opitutia</taxon>
        <taxon>Puniceicoccales</taxon>
        <taxon>Cerasicoccaceae</taxon>
        <taxon>Cerasicoccus</taxon>
    </lineage>
</organism>
<comment type="cofactor">
    <cofactor evidence="1">
        <name>thiamine diphosphate</name>
        <dbReference type="ChEBI" id="CHEBI:58937"/>
    </cofactor>
</comment>
<dbReference type="InterPro" id="IPR013751">
    <property type="entry name" value="ACP_syn_III_N"/>
</dbReference>
<dbReference type="Gene3D" id="3.40.50.920">
    <property type="match status" value="1"/>
</dbReference>
<name>A0A8J3GDX9_9BACT</name>
<dbReference type="Gene3D" id="3.40.47.10">
    <property type="match status" value="1"/>
</dbReference>
<dbReference type="GO" id="GO:0003863">
    <property type="term" value="F:branched-chain 2-oxo acid dehydrogenase activity"/>
    <property type="evidence" value="ECO:0007669"/>
    <property type="project" value="UniProtKB-EC"/>
</dbReference>
<dbReference type="AlphaFoldDB" id="A0A8J3GDX9"/>
<dbReference type="SUPFAM" id="SSF52922">
    <property type="entry name" value="TK C-terminal domain-like"/>
    <property type="match status" value="1"/>
</dbReference>
<dbReference type="NCBIfam" id="NF006829">
    <property type="entry name" value="PRK09352.1"/>
    <property type="match status" value="1"/>
</dbReference>
<feature type="region of interest" description="Disordered" evidence="7">
    <location>
        <begin position="1"/>
        <end position="25"/>
    </location>
</feature>
<dbReference type="GO" id="GO:0009083">
    <property type="term" value="P:branched-chain amino acid catabolic process"/>
    <property type="evidence" value="ECO:0007669"/>
    <property type="project" value="TreeGrafter"/>
</dbReference>
<evidence type="ECO:0000256" key="2">
    <source>
        <dbReference type="ARBA" id="ARBA00003906"/>
    </source>
</evidence>
<evidence type="ECO:0000259" key="8">
    <source>
        <dbReference type="PROSITE" id="PS50968"/>
    </source>
</evidence>
<dbReference type="Gene3D" id="2.40.50.100">
    <property type="match status" value="1"/>
</dbReference>
<dbReference type="SMART" id="SM00861">
    <property type="entry name" value="Transket_pyr"/>
    <property type="match status" value="1"/>
</dbReference>
<dbReference type="Proteomes" id="UP000642829">
    <property type="component" value="Unassembled WGS sequence"/>
</dbReference>
<dbReference type="InterPro" id="IPR005475">
    <property type="entry name" value="Transketolase-like_Pyr-bd"/>
</dbReference>
<dbReference type="EMBL" id="BMXG01000007">
    <property type="protein sequence ID" value="GHB98879.1"/>
    <property type="molecule type" value="Genomic_DNA"/>
</dbReference>
<evidence type="ECO:0000256" key="1">
    <source>
        <dbReference type="ARBA" id="ARBA00001964"/>
    </source>
</evidence>
<dbReference type="CDD" id="cd06849">
    <property type="entry name" value="lipoyl_domain"/>
    <property type="match status" value="1"/>
</dbReference>
<dbReference type="PANTHER" id="PTHR42980">
    <property type="entry name" value="2-OXOISOVALERATE DEHYDROGENASE SUBUNIT BETA-RELATED"/>
    <property type="match status" value="1"/>
</dbReference>
<dbReference type="Gene3D" id="3.40.50.970">
    <property type="match status" value="2"/>
</dbReference>
<dbReference type="Pfam" id="PF08541">
    <property type="entry name" value="ACP_syn_III_C"/>
    <property type="match status" value="1"/>
</dbReference>
<dbReference type="InterPro" id="IPR029061">
    <property type="entry name" value="THDP-binding"/>
</dbReference>
<evidence type="ECO:0000256" key="4">
    <source>
        <dbReference type="ARBA" id="ARBA00022679"/>
    </source>
</evidence>
<keyword evidence="4" id="KW-0808">Transferase</keyword>
<dbReference type="Pfam" id="PF02780">
    <property type="entry name" value="Transketolase_C"/>
    <property type="match status" value="1"/>
</dbReference>
<protein>
    <recommendedName>
        <fullName evidence="3">3-methyl-2-oxobutanoate dehydrogenase (2-methylpropanoyl-transferring)</fullName>
        <ecNumber evidence="3">1.2.4.4</ecNumber>
    </recommendedName>
</protein>
<dbReference type="CDD" id="cd02000">
    <property type="entry name" value="TPP_E1_PDC_ADC_BCADC"/>
    <property type="match status" value="1"/>
</dbReference>
<accession>A0A8J3GDX9</accession>